<name>A0A813JID9_POLGL</name>
<gene>
    <name evidence="2" type="ORF">PGLA2088_LOCUS21092</name>
</gene>
<dbReference type="Proteomes" id="UP000626109">
    <property type="component" value="Unassembled WGS sequence"/>
</dbReference>
<protein>
    <submittedName>
        <fullName evidence="2">Uncharacterized protein</fullName>
    </submittedName>
</protein>
<sequence>MGAGMSVEASPAAEESGTGASEQTDGMPSGDEAAALGTPEVMKNLKNYYLIPDHALNEPLHPTTTRTTRKNGPVENFAEMNHFKKKELKDVVNLTNSEVHLNSSTMTAACF</sequence>
<evidence type="ECO:0000313" key="3">
    <source>
        <dbReference type="Proteomes" id="UP000626109"/>
    </source>
</evidence>
<evidence type="ECO:0000313" key="2">
    <source>
        <dbReference type="EMBL" id="CAE8678937.1"/>
    </source>
</evidence>
<dbReference type="AlphaFoldDB" id="A0A813JID9"/>
<reference evidence="2" key="1">
    <citation type="submission" date="2021-02" db="EMBL/GenBank/DDBJ databases">
        <authorList>
            <person name="Dougan E. K."/>
            <person name="Rhodes N."/>
            <person name="Thang M."/>
            <person name="Chan C."/>
        </authorList>
    </citation>
    <scope>NUCLEOTIDE SEQUENCE</scope>
</reference>
<evidence type="ECO:0000256" key="1">
    <source>
        <dbReference type="SAM" id="MobiDB-lite"/>
    </source>
</evidence>
<feature type="region of interest" description="Disordered" evidence="1">
    <location>
        <begin position="1"/>
        <end position="38"/>
    </location>
</feature>
<accession>A0A813JID9</accession>
<organism evidence="2 3">
    <name type="scientific">Polarella glacialis</name>
    <name type="common">Dinoflagellate</name>
    <dbReference type="NCBI Taxonomy" id="89957"/>
    <lineage>
        <taxon>Eukaryota</taxon>
        <taxon>Sar</taxon>
        <taxon>Alveolata</taxon>
        <taxon>Dinophyceae</taxon>
        <taxon>Suessiales</taxon>
        <taxon>Suessiaceae</taxon>
        <taxon>Polarella</taxon>
    </lineage>
</organism>
<dbReference type="EMBL" id="CAJNNW010025724">
    <property type="protein sequence ID" value="CAE8678937.1"/>
    <property type="molecule type" value="Genomic_DNA"/>
</dbReference>
<comment type="caution">
    <text evidence="2">The sequence shown here is derived from an EMBL/GenBank/DDBJ whole genome shotgun (WGS) entry which is preliminary data.</text>
</comment>
<proteinExistence type="predicted"/>